<proteinExistence type="inferred from homology"/>
<evidence type="ECO:0000256" key="1">
    <source>
        <dbReference type="ARBA" id="ARBA00004651"/>
    </source>
</evidence>
<evidence type="ECO:0000313" key="11">
    <source>
        <dbReference type="EMBL" id="MCW9712866.1"/>
    </source>
</evidence>
<gene>
    <name evidence="11" type="ORF">LQ318_08110</name>
</gene>
<keyword evidence="5 7" id="KW-1133">Transmembrane helix</keyword>
<dbReference type="SUPFAM" id="SSF82689">
    <property type="entry name" value="Mechanosensitive channel protein MscS (YggB), C-terminal domain"/>
    <property type="match status" value="1"/>
</dbReference>
<dbReference type="InterPro" id="IPR049142">
    <property type="entry name" value="MS_channel_1st"/>
</dbReference>
<comment type="subcellular location">
    <subcellularLocation>
        <location evidence="1">Cell membrane</location>
        <topology evidence="1">Multi-pass membrane protein</topology>
    </subcellularLocation>
</comment>
<feature type="transmembrane region" description="Helical" evidence="7">
    <location>
        <begin position="89"/>
        <end position="118"/>
    </location>
</feature>
<organism evidence="11 12">
    <name type="scientific">Fodinibius salicampi</name>
    <dbReference type="NCBI Taxonomy" id="1920655"/>
    <lineage>
        <taxon>Bacteria</taxon>
        <taxon>Pseudomonadati</taxon>
        <taxon>Balneolota</taxon>
        <taxon>Balneolia</taxon>
        <taxon>Balneolales</taxon>
        <taxon>Balneolaceae</taxon>
        <taxon>Fodinibius</taxon>
    </lineage>
</organism>
<evidence type="ECO:0000256" key="3">
    <source>
        <dbReference type="ARBA" id="ARBA00022475"/>
    </source>
</evidence>
<dbReference type="Pfam" id="PF05552">
    <property type="entry name" value="MS_channel_1st_1"/>
    <property type="match status" value="1"/>
</dbReference>
<evidence type="ECO:0000256" key="2">
    <source>
        <dbReference type="ARBA" id="ARBA00008017"/>
    </source>
</evidence>
<dbReference type="Gene3D" id="2.30.30.60">
    <property type="match status" value="1"/>
</dbReference>
<dbReference type="InterPro" id="IPR008910">
    <property type="entry name" value="MSC_TM_helix"/>
</dbReference>
<dbReference type="InterPro" id="IPR010920">
    <property type="entry name" value="LSM_dom_sf"/>
</dbReference>
<dbReference type="Proteomes" id="UP001207337">
    <property type="component" value="Unassembled WGS sequence"/>
</dbReference>
<dbReference type="EMBL" id="JAJNDC010000002">
    <property type="protein sequence ID" value="MCW9712866.1"/>
    <property type="molecule type" value="Genomic_DNA"/>
</dbReference>
<dbReference type="SUPFAM" id="SSF82861">
    <property type="entry name" value="Mechanosensitive channel protein MscS (YggB), transmembrane region"/>
    <property type="match status" value="1"/>
</dbReference>
<evidence type="ECO:0000256" key="6">
    <source>
        <dbReference type="ARBA" id="ARBA00023136"/>
    </source>
</evidence>
<comment type="caution">
    <text evidence="11">The sequence shown here is derived from an EMBL/GenBank/DDBJ whole genome shotgun (WGS) entry which is preliminary data.</text>
</comment>
<keyword evidence="4 7" id="KW-0812">Transmembrane</keyword>
<dbReference type="InterPro" id="IPR023408">
    <property type="entry name" value="MscS_beta-dom_sf"/>
</dbReference>
<feature type="domain" description="Mechanosensitive ion channel MscS C-terminal" evidence="9">
    <location>
        <begin position="179"/>
        <end position="260"/>
    </location>
</feature>
<comment type="similarity">
    <text evidence="2">Belongs to the MscS (TC 1.A.23) family.</text>
</comment>
<accession>A0ABT3PYF0</accession>
<dbReference type="InterPro" id="IPR006685">
    <property type="entry name" value="MscS_channel_2nd"/>
</dbReference>
<evidence type="ECO:0000256" key="5">
    <source>
        <dbReference type="ARBA" id="ARBA00022989"/>
    </source>
</evidence>
<dbReference type="RefSeq" id="WP_265789167.1">
    <property type="nucleotide sequence ID" value="NZ_BAABRS010000002.1"/>
</dbReference>
<keyword evidence="12" id="KW-1185">Reference proteome</keyword>
<dbReference type="PANTHER" id="PTHR30221">
    <property type="entry name" value="SMALL-CONDUCTANCE MECHANOSENSITIVE CHANNEL"/>
    <property type="match status" value="1"/>
</dbReference>
<dbReference type="SUPFAM" id="SSF50182">
    <property type="entry name" value="Sm-like ribonucleoproteins"/>
    <property type="match status" value="1"/>
</dbReference>
<evidence type="ECO:0000256" key="7">
    <source>
        <dbReference type="SAM" id="Phobius"/>
    </source>
</evidence>
<evidence type="ECO:0000259" key="10">
    <source>
        <dbReference type="Pfam" id="PF21088"/>
    </source>
</evidence>
<sequence>MEDINGMMETATPYVIEYGLNVIFAILILIVGWIVANWAKGKITQKGRASEKLDDTLTLLFAKVTKILILVVVVMAVLGQFGVQTASLVAVLGALGLAVGLAWQGVLADFAAGIMILVMRPFKVGDAVDIAGTSGVVQEIGIVVTKLNTFDNIAMTLPNSNVWGTNIKNMSENAIRRLDMVIGFGYDDDMDEAMRVVNEILAEDNRVLEDPAPQVAVSELGGSSVNINVRPWTSKEDYWALKFDLTKRIKERFDEEGINFPYPSQDVYLYNQDES</sequence>
<reference evidence="11 12" key="1">
    <citation type="submission" date="2021-11" db="EMBL/GenBank/DDBJ databases">
        <title>Aliifidinibius sp. nov., a new bacterium isolated from saline soil.</title>
        <authorList>
            <person name="Galisteo C."/>
            <person name="De La Haba R."/>
            <person name="Sanchez-Porro C."/>
            <person name="Ventosa A."/>
        </authorList>
    </citation>
    <scope>NUCLEOTIDE SEQUENCE [LARGE SCALE GENOMIC DNA]</scope>
    <source>
        <strain evidence="11 12">KACC 190600</strain>
    </source>
</reference>
<evidence type="ECO:0000259" key="8">
    <source>
        <dbReference type="Pfam" id="PF00924"/>
    </source>
</evidence>
<evidence type="ECO:0000313" key="12">
    <source>
        <dbReference type="Proteomes" id="UP001207337"/>
    </source>
</evidence>
<dbReference type="Pfam" id="PF21088">
    <property type="entry name" value="MS_channel_1st"/>
    <property type="match status" value="1"/>
</dbReference>
<evidence type="ECO:0000256" key="4">
    <source>
        <dbReference type="ARBA" id="ARBA00022692"/>
    </source>
</evidence>
<name>A0ABT3PYF0_9BACT</name>
<evidence type="ECO:0000259" key="9">
    <source>
        <dbReference type="Pfam" id="PF21082"/>
    </source>
</evidence>
<keyword evidence="6 7" id="KW-0472">Membrane</keyword>
<protein>
    <submittedName>
        <fullName evidence="11">Mechanosensitive ion channel family protein</fullName>
    </submittedName>
</protein>
<feature type="domain" description="Mechanosensitive ion channel transmembrane helices 2/3" evidence="10">
    <location>
        <begin position="63"/>
        <end position="104"/>
    </location>
</feature>
<dbReference type="Pfam" id="PF00924">
    <property type="entry name" value="MS_channel_2nd"/>
    <property type="match status" value="1"/>
</dbReference>
<dbReference type="Gene3D" id="3.30.70.100">
    <property type="match status" value="1"/>
</dbReference>
<feature type="transmembrane region" description="Helical" evidence="7">
    <location>
        <begin position="60"/>
        <end position="83"/>
    </location>
</feature>
<feature type="domain" description="Mechanosensitive ion channel MscS" evidence="8">
    <location>
        <begin position="106"/>
        <end position="171"/>
    </location>
</feature>
<dbReference type="Pfam" id="PF21082">
    <property type="entry name" value="MS_channel_3rd"/>
    <property type="match status" value="1"/>
</dbReference>
<dbReference type="InterPro" id="IPR011014">
    <property type="entry name" value="MscS_channel_TM-2"/>
</dbReference>
<keyword evidence="3" id="KW-1003">Cell membrane</keyword>
<dbReference type="InterPro" id="IPR011066">
    <property type="entry name" value="MscS_channel_C_sf"/>
</dbReference>
<dbReference type="Gene3D" id="1.10.287.1260">
    <property type="match status" value="1"/>
</dbReference>
<dbReference type="InterPro" id="IPR045275">
    <property type="entry name" value="MscS_archaea/bacteria_type"/>
</dbReference>
<feature type="transmembrane region" description="Helical" evidence="7">
    <location>
        <begin position="20"/>
        <end position="39"/>
    </location>
</feature>
<dbReference type="PANTHER" id="PTHR30221:SF1">
    <property type="entry name" value="SMALL-CONDUCTANCE MECHANOSENSITIVE CHANNEL"/>
    <property type="match status" value="1"/>
</dbReference>
<dbReference type="InterPro" id="IPR049278">
    <property type="entry name" value="MS_channel_C"/>
</dbReference>